<accession>A0A9X1ABP0</accession>
<dbReference type="Proteomes" id="UP001138921">
    <property type="component" value="Unassembled WGS sequence"/>
</dbReference>
<evidence type="ECO:0000313" key="1">
    <source>
        <dbReference type="EMBL" id="MBT1156748.1"/>
    </source>
</evidence>
<comment type="caution">
    <text evidence="1">The sequence shown here is derived from an EMBL/GenBank/DDBJ whole genome shotgun (WGS) entry which is preliminary data.</text>
</comment>
<sequence length="122" mass="13646">MPEFNPENVRSLVSKVMKASPSDVRLIAQRLRDHAVEERMSPEAARAFVAELGYGSLEAFCADIGLPGHIAERWGRFGVSGEMRQVFTLLAAQRRKMAEAIAEFEAMTHVGIEDFLRERGLL</sequence>
<name>A0A9X1ABP0_9HYPH</name>
<reference evidence="1" key="1">
    <citation type="journal article" date="2021" name="Microorganisms">
        <title>Phylogenomic Reconstruction and Metabolic Potential of the Genus Aminobacter.</title>
        <authorList>
            <person name="Artuso I."/>
            <person name="Turrini P."/>
            <person name="Pirolo M."/>
            <person name="Lugli G.A."/>
            <person name="Ventura M."/>
            <person name="Visca P."/>
        </authorList>
    </citation>
    <scope>NUCLEOTIDE SEQUENCE</scope>
    <source>
        <strain evidence="1">LMG 26462</strain>
    </source>
</reference>
<dbReference type="RefSeq" id="WP_214390418.1">
    <property type="nucleotide sequence ID" value="NZ_JAFLWW010000004.1"/>
</dbReference>
<dbReference type="EMBL" id="JAFLWW010000004">
    <property type="protein sequence ID" value="MBT1156748.1"/>
    <property type="molecule type" value="Genomic_DNA"/>
</dbReference>
<organism evidence="1 2">
    <name type="scientific">Aminobacter anthyllidis</name>
    <dbReference type="NCBI Taxonomy" id="1035067"/>
    <lineage>
        <taxon>Bacteria</taxon>
        <taxon>Pseudomonadati</taxon>
        <taxon>Pseudomonadota</taxon>
        <taxon>Alphaproteobacteria</taxon>
        <taxon>Hyphomicrobiales</taxon>
        <taxon>Phyllobacteriaceae</taxon>
        <taxon>Aminobacter</taxon>
    </lineage>
</organism>
<proteinExistence type="predicted"/>
<evidence type="ECO:0000313" key="2">
    <source>
        <dbReference type="Proteomes" id="UP001138921"/>
    </source>
</evidence>
<gene>
    <name evidence="1" type="ORF">J1C56_14205</name>
</gene>
<dbReference type="AlphaFoldDB" id="A0A9X1ABP0"/>
<keyword evidence="2" id="KW-1185">Reference proteome</keyword>
<protein>
    <submittedName>
        <fullName evidence="1">Uncharacterized protein</fullName>
    </submittedName>
</protein>
<reference evidence="1" key="2">
    <citation type="submission" date="2021-03" db="EMBL/GenBank/DDBJ databases">
        <authorList>
            <person name="Artuso I."/>
            <person name="Turrini P."/>
            <person name="Pirolo M."/>
            <person name="Lugli G.A."/>
            <person name="Ventura M."/>
            <person name="Visca P."/>
        </authorList>
    </citation>
    <scope>NUCLEOTIDE SEQUENCE</scope>
    <source>
        <strain evidence="1">LMG 26462</strain>
    </source>
</reference>